<keyword evidence="4" id="KW-0547">Nucleotide-binding</keyword>
<keyword evidence="3" id="KW-0479">Metal-binding</keyword>
<proteinExistence type="inferred from homology"/>
<protein>
    <recommendedName>
        <fullName evidence="9">7-cyano-7-deazaguanine synthase</fullName>
        <ecNumber evidence="9">6.3.4.20</ecNumber>
    </recommendedName>
</protein>
<evidence type="ECO:0000256" key="7">
    <source>
        <dbReference type="ARBA" id="ARBA00022840"/>
    </source>
</evidence>
<dbReference type="Pfam" id="PF06508">
    <property type="entry name" value="QueC"/>
    <property type="match status" value="1"/>
</dbReference>
<dbReference type="EMBL" id="AKAU01000019">
    <property type="protein sequence ID" value="EIN02568.1"/>
    <property type="molecule type" value="Genomic_DNA"/>
</dbReference>
<dbReference type="InterPro" id="IPR014729">
    <property type="entry name" value="Rossmann-like_a/b/a_fold"/>
</dbReference>
<evidence type="ECO:0000313" key="11">
    <source>
        <dbReference type="EMBL" id="EIN02568.1"/>
    </source>
</evidence>
<evidence type="ECO:0000256" key="4">
    <source>
        <dbReference type="ARBA" id="ARBA00022741"/>
    </source>
</evidence>
<dbReference type="Gene3D" id="3.40.50.620">
    <property type="entry name" value="HUPs"/>
    <property type="match status" value="1"/>
</dbReference>
<organism evidence="11 12">
    <name type="scientific">Paraburkholderia hospita</name>
    <dbReference type="NCBI Taxonomy" id="169430"/>
    <lineage>
        <taxon>Bacteria</taxon>
        <taxon>Pseudomonadati</taxon>
        <taxon>Pseudomonadota</taxon>
        <taxon>Betaproteobacteria</taxon>
        <taxon>Burkholderiales</taxon>
        <taxon>Burkholderiaceae</taxon>
        <taxon>Paraburkholderia</taxon>
    </lineage>
</organism>
<dbReference type="EC" id="6.3.4.20" evidence="9"/>
<evidence type="ECO:0000313" key="12">
    <source>
        <dbReference type="Proteomes" id="UP000004980"/>
    </source>
</evidence>
<dbReference type="Proteomes" id="UP000004980">
    <property type="component" value="Unassembled WGS sequence"/>
</dbReference>
<evidence type="ECO:0000256" key="3">
    <source>
        <dbReference type="ARBA" id="ARBA00022723"/>
    </source>
</evidence>
<dbReference type="RefSeq" id="WP_007577627.1">
    <property type="nucleotide sequence ID" value="NZ_AKAU01000019.1"/>
</dbReference>
<evidence type="ECO:0000256" key="8">
    <source>
        <dbReference type="ARBA" id="ARBA00037993"/>
    </source>
</evidence>
<sequence length="198" mass="21184">MKQALLLSGGQDSIALAYWLRPSIAVTVDYGQVPAEAEERAAGAVCLALGIQHEVIKADCSAVGSGDLSGTRPLSIAPVPEWWPYRNQLILTLAATSAIRHGASELVIGTVVTDCSHTDGTSAFVEKMSEVFMLQEGRLKLCAPAIGMTSSELVKTANVPMEILAWAHSCHRSNHACGQCRGCIKHKNVIYELGHTPY</sequence>
<keyword evidence="6" id="KW-0862">Zinc</keyword>
<evidence type="ECO:0000256" key="1">
    <source>
        <dbReference type="ARBA" id="ARBA00005061"/>
    </source>
</evidence>
<comment type="caution">
    <text evidence="11">The sequence shown here is derived from an EMBL/GenBank/DDBJ whole genome shotgun (WGS) entry which is preliminary data.</text>
</comment>
<name>A0ABN0FUM7_9BURK</name>
<dbReference type="InterPro" id="IPR018317">
    <property type="entry name" value="QueC"/>
</dbReference>
<comment type="pathway">
    <text evidence="1">Purine metabolism; 7-cyano-7-deazaguanine biosynthesis.</text>
</comment>
<keyword evidence="5" id="KW-0671">Queuosine biosynthesis</keyword>
<accession>A0ABN0FUM7</accession>
<evidence type="ECO:0000256" key="6">
    <source>
        <dbReference type="ARBA" id="ARBA00022833"/>
    </source>
</evidence>
<reference evidence="11 12" key="1">
    <citation type="journal article" date="2012" name="J. Bacteriol.">
        <title>Draft Genome Sequence of the Soil Bacterium Burkholderia terrae Strain BS001, Which Interacts with Fungal Surface Structures.</title>
        <authorList>
            <person name="Nazir R."/>
            <person name="Hansen M.A."/>
            <person name="Sorensen S."/>
            <person name="van Elsas J.D."/>
        </authorList>
    </citation>
    <scope>NUCLEOTIDE SEQUENCE [LARGE SCALE GENOMIC DNA]</scope>
    <source>
        <strain evidence="11 12">BS001</strain>
    </source>
</reference>
<keyword evidence="12" id="KW-1185">Reference proteome</keyword>
<gene>
    <name evidence="11" type="ORF">WQE_03272</name>
</gene>
<keyword evidence="2" id="KW-0436">Ligase</keyword>
<dbReference type="SUPFAM" id="SSF52402">
    <property type="entry name" value="Adenine nucleotide alpha hydrolases-like"/>
    <property type="match status" value="1"/>
</dbReference>
<keyword evidence="7" id="KW-0067">ATP-binding</keyword>
<comment type="catalytic activity">
    <reaction evidence="10">
        <text>7-carboxy-7-carbaguanine + NH4(+) + 2 ATP = 7-cyano-7-carbaguanine + 2 AMP + 2 diphosphate + 2 H(+)</text>
        <dbReference type="Rhea" id="RHEA:27982"/>
        <dbReference type="ChEBI" id="CHEBI:15378"/>
        <dbReference type="ChEBI" id="CHEBI:28938"/>
        <dbReference type="ChEBI" id="CHEBI:30616"/>
        <dbReference type="ChEBI" id="CHEBI:33019"/>
        <dbReference type="ChEBI" id="CHEBI:45075"/>
        <dbReference type="ChEBI" id="CHEBI:61036"/>
        <dbReference type="ChEBI" id="CHEBI:456215"/>
        <dbReference type="EC" id="6.3.4.20"/>
    </reaction>
</comment>
<dbReference type="PANTHER" id="PTHR42914:SF1">
    <property type="entry name" value="7-CYANO-7-DEAZAGUANINE SYNTHASE"/>
    <property type="match status" value="1"/>
</dbReference>
<evidence type="ECO:0000256" key="5">
    <source>
        <dbReference type="ARBA" id="ARBA00022785"/>
    </source>
</evidence>
<comment type="similarity">
    <text evidence="8">Belongs to the QueC family.</text>
</comment>
<evidence type="ECO:0000256" key="9">
    <source>
        <dbReference type="ARBA" id="ARBA00039149"/>
    </source>
</evidence>
<evidence type="ECO:0000256" key="2">
    <source>
        <dbReference type="ARBA" id="ARBA00022598"/>
    </source>
</evidence>
<dbReference type="PANTHER" id="PTHR42914">
    <property type="entry name" value="7-CYANO-7-DEAZAGUANINE SYNTHASE"/>
    <property type="match status" value="1"/>
</dbReference>
<evidence type="ECO:0000256" key="10">
    <source>
        <dbReference type="ARBA" id="ARBA00047890"/>
    </source>
</evidence>